<dbReference type="EMBL" id="JAFCMP010000534">
    <property type="protein sequence ID" value="KAG5176716.1"/>
    <property type="molecule type" value="Genomic_DNA"/>
</dbReference>
<feature type="domain" description="Tudor" evidence="2">
    <location>
        <begin position="776"/>
        <end position="835"/>
    </location>
</feature>
<feature type="region of interest" description="Disordered" evidence="1">
    <location>
        <begin position="891"/>
        <end position="922"/>
    </location>
</feature>
<keyword evidence="4" id="KW-1185">Reference proteome</keyword>
<feature type="compositionally biased region" description="Low complexity" evidence="1">
    <location>
        <begin position="15"/>
        <end position="37"/>
    </location>
</feature>
<feature type="region of interest" description="Disordered" evidence="1">
    <location>
        <begin position="1289"/>
        <end position="1324"/>
    </location>
</feature>
<dbReference type="PANTHER" id="PTHR34157">
    <property type="entry name" value="TUZIN"/>
    <property type="match status" value="1"/>
</dbReference>
<feature type="domain" description="Tudor" evidence="2">
    <location>
        <begin position="521"/>
        <end position="580"/>
    </location>
</feature>
<feature type="domain" description="Tudor" evidence="2">
    <location>
        <begin position="1171"/>
        <end position="1230"/>
    </location>
</feature>
<dbReference type="SUPFAM" id="SSF63748">
    <property type="entry name" value="Tudor/PWWP/MBT"/>
    <property type="match status" value="2"/>
</dbReference>
<feature type="compositionally biased region" description="Polar residues" evidence="1">
    <location>
        <begin position="488"/>
        <end position="497"/>
    </location>
</feature>
<feature type="region of interest" description="Disordered" evidence="1">
    <location>
        <begin position="813"/>
        <end position="850"/>
    </location>
</feature>
<dbReference type="SMART" id="SM00333">
    <property type="entry name" value="TUDOR"/>
    <property type="match status" value="17"/>
</dbReference>
<feature type="region of interest" description="Disordered" evidence="1">
    <location>
        <begin position="89"/>
        <end position="114"/>
    </location>
</feature>
<dbReference type="SMART" id="SM00743">
    <property type="entry name" value="Agenet"/>
    <property type="match status" value="16"/>
</dbReference>
<feature type="domain" description="Tudor" evidence="2">
    <location>
        <begin position="1245"/>
        <end position="1304"/>
    </location>
</feature>
<organism evidence="3 4">
    <name type="scientific">Tribonema minus</name>
    <dbReference type="NCBI Taxonomy" id="303371"/>
    <lineage>
        <taxon>Eukaryota</taxon>
        <taxon>Sar</taxon>
        <taxon>Stramenopiles</taxon>
        <taxon>Ochrophyta</taxon>
        <taxon>PX clade</taxon>
        <taxon>Xanthophyceae</taxon>
        <taxon>Tribonematales</taxon>
        <taxon>Tribonemataceae</taxon>
        <taxon>Tribonema</taxon>
    </lineage>
</organism>
<protein>
    <recommendedName>
        <fullName evidence="2">Tudor domain-containing protein</fullName>
    </recommendedName>
</protein>
<dbReference type="Gene3D" id="2.30.30.140">
    <property type="match status" value="17"/>
</dbReference>
<accession>A0A835YJM1</accession>
<feature type="compositionally biased region" description="Basic and acidic residues" evidence="1">
    <location>
        <begin position="598"/>
        <end position="612"/>
    </location>
</feature>
<feature type="compositionally biased region" description="Basic and acidic residues" evidence="1">
    <location>
        <begin position="837"/>
        <end position="850"/>
    </location>
</feature>
<dbReference type="InterPro" id="IPR008395">
    <property type="entry name" value="Agenet-like_dom"/>
</dbReference>
<dbReference type="PANTHER" id="PTHR34157:SF2">
    <property type="entry name" value="TUZIN"/>
    <property type="match status" value="1"/>
</dbReference>
<feature type="region of interest" description="Disordered" evidence="1">
    <location>
        <begin position="678"/>
        <end position="705"/>
    </location>
</feature>
<feature type="region of interest" description="Disordered" evidence="1">
    <location>
        <begin position="487"/>
        <end position="508"/>
    </location>
</feature>
<dbReference type="Pfam" id="PF05641">
    <property type="entry name" value="Agenet"/>
    <property type="match status" value="6"/>
</dbReference>
<feature type="region of interest" description="Disordered" evidence="1">
    <location>
        <begin position="1425"/>
        <end position="1444"/>
    </location>
</feature>
<reference evidence="3" key="1">
    <citation type="submission" date="2021-02" db="EMBL/GenBank/DDBJ databases">
        <title>First Annotated Genome of the Yellow-green Alga Tribonema minus.</title>
        <authorList>
            <person name="Mahan K.M."/>
        </authorList>
    </citation>
    <scope>NUCLEOTIDE SEQUENCE</scope>
    <source>
        <strain evidence="3">UTEX B ZZ1240</strain>
    </source>
</reference>
<evidence type="ECO:0000313" key="4">
    <source>
        <dbReference type="Proteomes" id="UP000664859"/>
    </source>
</evidence>
<evidence type="ECO:0000259" key="2">
    <source>
        <dbReference type="PROSITE" id="PS50304"/>
    </source>
</evidence>
<proteinExistence type="predicted"/>
<feature type="region of interest" description="Disordered" evidence="1">
    <location>
        <begin position="1352"/>
        <end position="1374"/>
    </location>
</feature>
<name>A0A835YJM1_9STRA</name>
<dbReference type="OrthoDB" id="76557at2759"/>
<feature type="region of interest" description="Disordered" evidence="1">
    <location>
        <begin position="557"/>
        <end position="612"/>
    </location>
</feature>
<sequence>MSAATGRDLSIRPTAAAAASAAAGPGSPSSRRGSGSAAAGGGGGGGGFRLGQKVECNFRGKGRWFPARIVGSNADGTFDVRYDDGDEEAKLSPRNIRSAAGAGPGDGGGSGGGRSAVPVAAAAAVFASGDSVEAKVRGRLPWTPAKIRFRNRDGTYDVRFTDGEQESNVEAANVRAAPAAAVAATGSGRARDDALATSGFEVGEEVEARFGGRARWFKGTVMRRNRDGTFFVRYVDGDEETSVEAALIRKVGSGGAPATALAKDSDRRRAGSDVEDRRALAVGDEVEANFKGKGRWFKGKIRAVNRDGTYDVRYADGDAEDGVEGRHIRRTQQPRAAERLESKPSDSNLEVATFQVGDEVEARFGGRSRWFKCTVMRRNRDGTFMVRYADGDEEPSVEAALIRKVAGIAAKSIRRVGGAAGASADARGKVLETFGVGDDVEANYKGKGRWFKGRVRMVNRDGTYDVRYADGDAEDGVEARHIRLVGSKPTSTSTVANGESPAAATSDRRQERILQVDDSAQFRVGDDVEANFKGKGRWFKGRVRMVNRDGTYDVRYADGDSEDRVPARNMRRLATASTRDAPAGRSATSTRDTPAGRGDSKPSADSDAEPARASRLEVAFEVGQEVEARFGGRARWFRGTVLKRNRDGTFFVRYSDGDEEPSVEPSLMRAVETALSTAARGARRGSGDAEAAGGKGGGAGGFRPGDEIEANFKGRGRWFKGSVRAANRDGTYDVRYADGDTEDGVTALNIRSLAQAMHKDDSRDSVRASDIDEVVTLRIGDEVEANFKGKGRWFKGTVKAIHRDGTYDIRYVDGDSEEGVPPKNVRSLAQKRSSPSRRKEDSRASFDSEADAGRPLEVGVEVEAIFKGKGRWFKGKIRAVNRDGTYDVRYADGDTEEGVPPRNVRRMGGSSSDQRGGSDQPRAAALNAQPFEVGDRVEARFAGRSRWLRGTVVKRNRDGTCHVRYADGEEERAVEPEMMRRWGGLVEVVVEVIGPVTDDGDTRSERASSAALEKFTIGDEVEANFKGKGRWFKGTVRAVHRDGTYDVRYADGDKEEGVTGSNLRSVTTKPASPRKADSRASITESEVEDVQRACRLGDEVEANFKGKGRWFKGTVKAVHRDGTYDIRYADGDSEQNVPPKNVRSLAGSKSPTASPRKAAAAAESDAEDNRKFEVGDEVEANFKGKGRWFKGTVRAVHRDGTYDVRYADGDTEDGVTASNLRALKLKLLASRSSVVESEVEEVKPTFRVGDEVEANFKGKGHWFKGTVKAVHRDGTYDIRYADGDTEQGVTARNLRALDKTPTSPRSNGGRGGATSASDTDAPALRVGDRAEARAPGSPRWQQCSVTGVHRDGTYDVHFRGSGAEQRRLPPRSVRARSAAAAAAADASEAEAPPLLLRVGARAEACRDGRWQQCSVTAVHRDGTVDVRWSSGGGAERGLSPRALR</sequence>
<feature type="compositionally biased region" description="Low complexity" evidence="1">
    <location>
        <begin position="1148"/>
        <end position="1163"/>
    </location>
</feature>
<feature type="region of interest" description="Disordered" evidence="1">
    <location>
        <begin position="1053"/>
        <end position="1083"/>
    </location>
</feature>
<dbReference type="CDD" id="cd04508">
    <property type="entry name" value="Tudor_SF"/>
    <property type="match status" value="16"/>
</dbReference>
<evidence type="ECO:0000256" key="1">
    <source>
        <dbReference type="SAM" id="MobiDB-lite"/>
    </source>
</evidence>
<dbReference type="InterPro" id="IPR014002">
    <property type="entry name" value="Agenet_dom_plant"/>
</dbReference>
<feature type="compositionally biased region" description="Gly residues" evidence="1">
    <location>
        <begin position="693"/>
        <end position="703"/>
    </location>
</feature>
<feature type="compositionally biased region" description="Polar residues" evidence="1">
    <location>
        <begin position="1059"/>
        <end position="1070"/>
    </location>
</feature>
<gene>
    <name evidence="3" type="ORF">JKP88DRAFT_170998</name>
</gene>
<comment type="caution">
    <text evidence="3">The sequence shown here is derived from an EMBL/GenBank/DDBJ whole genome shotgun (WGS) entry which is preliminary data.</text>
</comment>
<feature type="non-terminal residue" evidence="3">
    <location>
        <position position="1"/>
    </location>
</feature>
<feature type="compositionally biased region" description="Low complexity" evidence="1">
    <location>
        <begin position="908"/>
        <end position="920"/>
    </location>
</feature>
<dbReference type="InterPro" id="IPR002999">
    <property type="entry name" value="Tudor"/>
</dbReference>
<feature type="compositionally biased region" description="Basic and acidic residues" evidence="1">
    <location>
        <begin position="557"/>
        <end position="566"/>
    </location>
</feature>
<dbReference type="PROSITE" id="PS50304">
    <property type="entry name" value="TUDOR"/>
    <property type="match status" value="4"/>
</dbReference>
<feature type="region of interest" description="Disordered" evidence="1">
    <location>
        <begin position="1128"/>
        <end position="1167"/>
    </location>
</feature>
<feature type="region of interest" description="Disordered" evidence="1">
    <location>
        <begin position="1"/>
        <end position="46"/>
    </location>
</feature>
<dbReference type="Proteomes" id="UP000664859">
    <property type="component" value="Unassembled WGS sequence"/>
</dbReference>
<feature type="compositionally biased region" description="Gly residues" evidence="1">
    <location>
        <begin position="102"/>
        <end position="114"/>
    </location>
</feature>
<evidence type="ECO:0000313" key="3">
    <source>
        <dbReference type="EMBL" id="KAG5176716.1"/>
    </source>
</evidence>